<evidence type="ECO:0000259" key="3">
    <source>
        <dbReference type="PROSITE" id="PS50966"/>
    </source>
</evidence>
<feature type="signal peptide" evidence="2">
    <location>
        <begin position="1"/>
        <end position="18"/>
    </location>
</feature>
<dbReference type="Proteomes" id="UP000504635">
    <property type="component" value="Unplaced"/>
</dbReference>
<name>A0A6J2YNI6_SITOR</name>
<evidence type="ECO:0000256" key="1">
    <source>
        <dbReference type="PROSITE-ProRule" id="PRU00325"/>
    </source>
</evidence>
<evidence type="ECO:0000313" key="5">
    <source>
        <dbReference type="RefSeq" id="XP_030764799.1"/>
    </source>
</evidence>
<keyword evidence="2" id="KW-0732">Signal</keyword>
<organism evidence="4 5">
    <name type="scientific">Sitophilus oryzae</name>
    <name type="common">Rice weevil</name>
    <name type="synonym">Curculio oryzae</name>
    <dbReference type="NCBI Taxonomy" id="7048"/>
    <lineage>
        <taxon>Eukaryota</taxon>
        <taxon>Metazoa</taxon>
        <taxon>Ecdysozoa</taxon>
        <taxon>Arthropoda</taxon>
        <taxon>Hexapoda</taxon>
        <taxon>Insecta</taxon>
        <taxon>Pterygota</taxon>
        <taxon>Neoptera</taxon>
        <taxon>Endopterygota</taxon>
        <taxon>Coleoptera</taxon>
        <taxon>Polyphaga</taxon>
        <taxon>Cucujiformia</taxon>
        <taxon>Curculionidae</taxon>
        <taxon>Dryophthorinae</taxon>
        <taxon>Sitophilus</taxon>
    </lineage>
</organism>
<evidence type="ECO:0000313" key="4">
    <source>
        <dbReference type="Proteomes" id="UP000504635"/>
    </source>
</evidence>
<evidence type="ECO:0000256" key="2">
    <source>
        <dbReference type="SAM" id="SignalP"/>
    </source>
</evidence>
<protein>
    <submittedName>
        <fullName evidence="5">Uncharacterized protein LOC115889031</fullName>
    </submittedName>
</protein>
<dbReference type="GO" id="GO:0008270">
    <property type="term" value="F:zinc ion binding"/>
    <property type="evidence" value="ECO:0007669"/>
    <property type="project" value="UniProtKB-KW"/>
</dbReference>
<keyword evidence="4" id="KW-1185">Reference proteome</keyword>
<dbReference type="OrthoDB" id="6757988at2759"/>
<dbReference type="RefSeq" id="XP_030764799.1">
    <property type="nucleotide sequence ID" value="XM_030908939.1"/>
</dbReference>
<dbReference type="GeneID" id="115889031"/>
<dbReference type="AlphaFoldDB" id="A0A6J2YNI6"/>
<sequence length="188" mass="20927">MASFLFIAIMFGNLSAYARLLDNNEKQRYAANTAIFGGIDPYSIELKNFILPLDELPRITSEAVTNFLIFRVSPATQAEIRAYKSLDAFTQFASKWIEDIKALKINNSFCVIGKVMHLQKINSPSLNIWLSLSSNGDILNSHCDCVAGLGEACTHVAAVLFALEYVSKQEESVTDVLLDRAKIQEKFP</sequence>
<feature type="domain" description="SWIM-type" evidence="3">
    <location>
        <begin position="128"/>
        <end position="164"/>
    </location>
</feature>
<dbReference type="InParanoid" id="A0A6J2YNI6"/>
<dbReference type="InterPro" id="IPR007527">
    <property type="entry name" value="Znf_SWIM"/>
</dbReference>
<dbReference type="KEGG" id="soy:115889031"/>
<proteinExistence type="predicted"/>
<keyword evidence="1" id="KW-0862">Zinc</keyword>
<gene>
    <name evidence="5" type="primary">LOC115889031</name>
</gene>
<keyword evidence="1" id="KW-0863">Zinc-finger</keyword>
<dbReference type="PANTHER" id="PTHR47526:SF3">
    <property type="entry name" value="PHD-TYPE DOMAIN-CONTAINING PROTEIN"/>
    <property type="match status" value="1"/>
</dbReference>
<keyword evidence="1" id="KW-0479">Metal-binding</keyword>
<accession>A0A6J2YNI6</accession>
<reference evidence="5" key="1">
    <citation type="submission" date="2025-08" db="UniProtKB">
        <authorList>
            <consortium name="RefSeq"/>
        </authorList>
    </citation>
    <scope>IDENTIFICATION</scope>
    <source>
        <tissue evidence="5">Gonads</tissue>
    </source>
</reference>
<dbReference type="PANTHER" id="PTHR47526">
    <property type="entry name" value="ATP-DEPENDENT DNA HELICASE"/>
    <property type="match status" value="1"/>
</dbReference>
<dbReference type="PROSITE" id="PS50966">
    <property type="entry name" value="ZF_SWIM"/>
    <property type="match status" value="1"/>
</dbReference>
<feature type="chain" id="PRO_5026940028" evidence="2">
    <location>
        <begin position="19"/>
        <end position="188"/>
    </location>
</feature>